<dbReference type="SUPFAM" id="SSF51735">
    <property type="entry name" value="NAD(P)-binding Rossmann-fold domains"/>
    <property type="match status" value="1"/>
</dbReference>
<dbReference type="InterPro" id="IPR002347">
    <property type="entry name" value="SDR_fam"/>
</dbReference>
<dbReference type="GO" id="GO:0016491">
    <property type="term" value="F:oxidoreductase activity"/>
    <property type="evidence" value="ECO:0007669"/>
    <property type="project" value="UniProtKB-KW"/>
</dbReference>
<protein>
    <submittedName>
        <fullName evidence="3">Short-chain oxidoreductase</fullName>
    </submittedName>
</protein>
<dbReference type="Pfam" id="PF00106">
    <property type="entry name" value="adh_short"/>
    <property type="match status" value="1"/>
</dbReference>
<name>A0A5C3N1U1_9AGAM</name>
<dbReference type="EMBL" id="ML213522">
    <property type="protein sequence ID" value="TFK47701.1"/>
    <property type="molecule type" value="Genomic_DNA"/>
</dbReference>
<evidence type="ECO:0000313" key="4">
    <source>
        <dbReference type="Proteomes" id="UP000305948"/>
    </source>
</evidence>
<evidence type="ECO:0000256" key="1">
    <source>
        <dbReference type="ARBA" id="ARBA00006484"/>
    </source>
</evidence>
<keyword evidence="4" id="KW-1185">Reference proteome</keyword>
<dbReference type="AlphaFoldDB" id="A0A5C3N1U1"/>
<dbReference type="CDD" id="cd05374">
    <property type="entry name" value="17beta-HSD-like_SDR_c"/>
    <property type="match status" value="1"/>
</dbReference>
<dbReference type="PRINTS" id="PR00081">
    <property type="entry name" value="GDHRDH"/>
</dbReference>
<dbReference type="PANTHER" id="PTHR43976">
    <property type="entry name" value="SHORT CHAIN DEHYDROGENASE"/>
    <property type="match status" value="1"/>
</dbReference>
<gene>
    <name evidence="3" type="ORF">OE88DRAFT_1738238</name>
</gene>
<reference evidence="3 4" key="1">
    <citation type="journal article" date="2019" name="Nat. Ecol. Evol.">
        <title>Megaphylogeny resolves global patterns of mushroom evolution.</title>
        <authorList>
            <person name="Varga T."/>
            <person name="Krizsan K."/>
            <person name="Foldi C."/>
            <person name="Dima B."/>
            <person name="Sanchez-Garcia M."/>
            <person name="Sanchez-Ramirez S."/>
            <person name="Szollosi G.J."/>
            <person name="Szarkandi J.G."/>
            <person name="Papp V."/>
            <person name="Albert L."/>
            <person name="Andreopoulos W."/>
            <person name="Angelini C."/>
            <person name="Antonin V."/>
            <person name="Barry K.W."/>
            <person name="Bougher N.L."/>
            <person name="Buchanan P."/>
            <person name="Buyck B."/>
            <person name="Bense V."/>
            <person name="Catcheside P."/>
            <person name="Chovatia M."/>
            <person name="Cooper J."/>
            <person name="Damon W."/>
            <person name="Desjardin D."/>
            <person name="Finy P."/>
            <person name="Geml J."/>
            <person name="Haridas S."/>
            <person name="Hughes K."/>
            <person name="Justo A."/>
            <person name="Karasinski D."/>
            <person name="Kautmanova I."/>
            <person name="Kiss B."/>
            <person name="Kocsube S."/>
            <person name="Kotiranta H."/>
            <person name="LaButti K.M."/>
            <person name="Lechner B.E."/>
            <person name="Liimatainen K."/>
            <person name="Lipzen A."/>
            <person name="Lukacs Z."/>
            <person name="Mihaltcheva S."/>
            <person name="Morgado L.N."/>
            <person name="Niskanen T."/>
            <person name="Noordeloos M.E."/>
            <person name="Ohm R.A."/>
            <person name="Ortiz-Santana B."/>
            <person name="Ovrebo C."/>
            <person name="Racz N."/>
            <person name="Riley R."/>
            <person name="Savchenko A."/>
            <person name="Shiryaev A."/>
            <person name="Soop K."/>
            <person name="Spirin V."/>
            <person name="Szebenyi C."/>
            <person name="Tomsovsky M."/>
            <person name="Tulloss R.E."/>
            <person name="Uehling J."/>
            <person name="Grigoriev I.V."/>
            <person name="Vagvolgyi C."/>
            <person name="Papp T."/>
            <person name="Martin F.M."/>
            <person name="Miettinen O."/>
            <person name="Hibbett D.S."/>
            <person name="Nagy L.G."/>
        </authorList>
    </citation>
    <scope>NUCLEOTIDE SEQUENCE [LARGE SCALE GENOMIC DNA]</scope>
    <source>
        <strain evidence="3 4">OMC1185</strain>
    </source>
</reference>
<sequence>MPDSQVWLVTGCSSGIGKDIVLAALAAGHKVVATARNVSALKDVEVKGAHVLHLDVTAPSSELSKTVDQALGVCGHIDVLVNNAGQIMFGTIEETSEEDVDRLFKVNSFGAINLIRLILPHMRNRKSGTIINVGSGAGTTGHAAIASYVGTKFALNGKSSRRPIQFTQLHLRFAGYTESLNSEVRHLGIRAMYLEVGDFRTGILDPVRANSPAAIKAYPAPQKVKMLRASGSIPEYYGSGTAATSVESWFAAKTGKQSGDPKKAAEVIVRVASGGDERGVPQRLALGADVVADARKKIQYLLENLETWEEVSSSTDF</sequence>
<evidence type="ECO:0000313" key="3">
    <source>
        <dbReference type="EMBL" id="TFK47701.1"/>
    </source>
</evidence>
<dbReference type="Gene3D" id="3.40.50.720">
    <property type="entry name" value="NAD(P)-binding Rossmann-like Domain"/>
    <property type="match status" value="1"/>
</dbReference>
<organism evidence="3 4">
    <name type="scientific">Heliocybe sulcata</name>
    <dbReference type="NCBI Taxonomy" id="5364"/>
    <lineage>
        <taxon>Eukaryota</taxon>
        <taxon>Fungi</taxon>
        <taxon>Dikarya</taxon>
        <taxon>Basidiomycota</taxon>
        <taxon>Agaricomycotina</taxon>
        <taxon>Agaricomycetes</taxon>
        <taxon>Gloeophyllales</taxon>
        <taxon>Gloeophyllaceae</taxon>
        <taxon>Heliocybe</taxon>
    </lineage>
</organism>
<keyword evidence="2" id="KW-0560">Oxidoreductase</keyword>
<dbReference type="OrthoDB" id="1274115at2759"/>
<dbReference type="PANTHER" id="PTHR43976:SF16">
    <property type="entry name" value="SHORT-CHAIN DEHYDROGENASE_REDUCTASE FAMILY PROTEIN"/>
    <property type="match status" value="1"/>
</dbReference>
<dbReference type="Proteomes" id="UP000305948">
    <property type="component" value="Unassembled WGS sequence"/>
</dbReference>
<dbReference type="InterPro" id="IPR051911">
    <property type="entry name" value="SDR_oxidoreductase"/>
</dbReference>
<evidence type="ECO:0000256" key="2">
    <source>
        <dbReference type="ARBA" id="ARBA00023002"/>
    </source>
</evidence>
<accession>A0A5C3N1U1</accession>
<dbReference type="STRING" id="5364.A0A5C3N1U1"/>
<proteinExistence type="inferred from homology"/>
<dbReference type="InterPro" id="IPR036291">
    <property type="entry name" value="NAD(P)-bd_dom_sf"/>
</dbReference>
<comment type="similarity">
    <text evidence="1">Belongs to the short-chain dehydrogenases/reductases (SDR) family.</text>
</comment>